<evidence type="ECO:0000313" key="3">
    <source>
        <dbReference type="Proteomes" id="UP000503349"/>
    </source>
</evidence>
<organism evidence="2 3">
    <name type="scientific">Channa argus</name>
    <name type="common">Northern snakehead</name>
    <name type="synonym">Ophicephalus argus</name>
    <dbReference type="NCBI Taxonomy" id="215402"/>
    <lineage>
        <taxon>Eukaryota</taxon>
        <taxon>Metazoa</taxon>
        <taxon>Chordata</taxon>
        <taxon>Craniata</taxon>
        <taxon>Vertebrata</taxon>
        <taxon>Euteleostomi</taxon>
        <taxon>Actinopterygii</taxon>
        <taxon>Neopterygii</taxon>
        <taxon>Teleostei</taxon>
        <taxon>Neoteleostei</taxon>
        <taxon>Acanthomorphata</taxon>
        <taxon>Anabantaria</taxon>
        <taxon>Anabantiformes</taxon>
        <taxon>Channoidei</taxon>
        <taxon>Channidae</taxon>
        <taxon>Channa</taxon>
    </lineage>
</organism>
<proteinExistence type="predicted"/>
<feature type="compositionally biased region" description="Polar residues" evidence="1">
    <location>
        <begin position="35"/>
        <end position="51"/>
    </location>
</feature>
<feature type="compositionally biased region" description="Pro residues" evidence="1">
    <location>
        <begin position="1"/>
        <end position="27"/>
    </location>
</feature>
<dbReference type="EMBL" id="CM015723">
    <property type="protein sequence ID" value="KAF3696475.1"/>
    <property type="molecule type" value="Genomic_DNA"/>
</dbReference>
<evidence type="ECO:0000256" key="1">
    <source>
        <dbReference type="SAM" id="MobiDB-lite"/>
    </source>
</evidence>
<feature type="region of interest" description="Disordered" evidence="1">
    <location>
        <begin position="1"/>
        <end position="63"/>
    </location>
</feature>
<reference evidence="3" key="2">
    <citation type="submission" date="2019-02" db="EMBL/GenBank/DDBJ databases">
        <title>Opniocepnalus argus Var Kimnra genome.</title>
        <authorList>
            <person name="Zhou C."/>
            <person name="Xiao S."/>
        </authorList>
    </citation>
    <scope>NUCLEOTIDE SEQUENCE [LARGE SCALE GENOMIC DNA]</scope>
</reference>
<sequence length="63" mass="6484">MECKPGTPPPPPPPPTGFPQYVPPPPSLCFGLPALSTSPTTRDSQAQTAMSTAAPGRKISRAV</sequence>
<protein>
    <submittedName>
        <fullName evidence="2">Uncharacterized protein</fullName>
    </submittedName>
</protein>
<dbReference type="AlphaFoldDB" id="A0A6G1Q1S3"/>
<keyword evidence="3" id="KW-1185">Reference proteome</keyword>
<name>A0A6G1Q1S3_CHAAH</name>
<gene>
    <name evidence="2" type="ORF">EXN66_Car012153</name>
</gene>
<dbReference type="Proteomes" id="UP000503349">
    <property type="component" value="Chromosome 12"/>
</dbReference>
<accession>A0A6G1Q1S3</accession>
<reference evidence="2 3" key="1">
    <citation type="submission" date="2019-02" db="EMBL/GenBank/DDBJ databases">
        <title>Opniocepnalus argus genome.</title>
        <authorList>
            <person name="Zhou C."/>
            <person name="Xiao S."/>
        </authorList>
    </citation>
    <scope>NUCLEOTIDE SEQUENCE [LARGE SCALE GENOMIC DNA]</scope>
    <source>
        <strain evidence="2">OARG1902GOOAL</strain>
        <tissue evidence="2">Muscle</tissue>
    </source>
</reference>
<evidence type="ECO:0000313" key="2">
    <source>
        <dbReference type="EMBL" id="KAF3696475.1"/>
    </source>
</evidence>